<dbReference type="HOGENOM" id="CLU_005210_7_2_1"/>
<dbReference type="PANTHER" id="PTHR46207:SF1">
    <property type="entry name" value="PROTEIN RCC2"/>
    <property type="match status" value="1"/>
</dbReference>
<dbReference type="EMBL" id="CP000597">
    <property type="protein sequence ID" value="ABP00436.1"/>
    <property type="molecule type" value="Genomic_DNA"/>
</dbReference>
<name>A4S9S9_OSTLU</name>
<feature type="non-terminal residue" evidence="2">
    <location>
        <position position="399"/>
    </location>
</feature>
<feature type="repeat" description="RCC1" evidence="1">
    <location>
        <begin position="171"/>
        <end position="238"/>
    </location>
</feature>
<feature type="non-terminal residue" evidence="2">
    <location>
        <position position="1"/>
    </location>
</feature>
<dbReference type="Gramene" id="ABP00436">
    <property type="protein sequence ID" value="ABP00436"/>
    <property type="gene ID" value="OSTLU_2338"/>
</dbReference>
<evidence type="ECO:0000313" key="2">
    <source>
        <dbReference type="EMBL" id="ABP00436.1"/>
    </source>
</evidence>
<reference evidence="2 3" key="1">
    <citation type="journal article" date="2007" name="Proc. Natl. Acad. Sci. U.S.A.">
        <title>The tiny eukaryote Ostreococcus provides genomic insights into the paradox of plankton speciation.</title>
        <authorList>
            <person name="Palenik B."/>
            <person name="Grimwood J."/>
            <person name="Aerts A."/>
            <person name="Rouze P."/>
            <person name="Salamov A."/>
            <person name="Putnam N."/>
            <person name="Dupont C."/>
            <person name="Jorgensen R."/>
            <person name="Derelle E."/>
            <person name="Rombauts S."/>
            <person name="Zhou K."/>
            <person name="Otillar R."/>
            <person name="Merchant S.S."/>
            <person name="Podell S."/>
            <person name="Gaasterland T."/>
            <person name="Napoli C."/>
            <person name="Gendler K."/>
            <person name="Manuell A."/>
            <person name="Tai V."/>
            <person name="Vallon O."/>
            <person name="Piganeau G."/>
            <person name="Jancek S."/>
            <person name="Heijde M."/>
            <person name="Jabbari K."/>
            <person name="Bowler C."/>
            <person name="Lohr M."/>
            <person name="Robbens S."/>
            <person name="Werner G."/>
            <person name="Dubchak I."/>
            <person name="Pazour G.J."/>
            <person name="Ren Q."/>
            <person name="Paulsen I."/>
            <person name="Delwiche C."/>
            <person name="Schmutz J."/>
            <person name="Rokhsar D."/>
            <person name="Van de Peer Y."/>
            <person name="Moreau H."/>
            <person name="Grigoriev I.V."/>
        </authorList>
    </citation>
    <scope>NUCLEOTIDE SEQUENCE [LARGE SCALE GENOMIC DNA]</scope>
    <source>
        <strain evidence="2 3">CCE9901</strain>
    </source>
</reference>
<dbReference type="PROSITE" id="PS50012">
    <property type="entry name" value="RCC1_3"/>
    <property type="match status" value="5"/>
</dbReference>
<dbReference type="GO" id="GO:0031267">
    <property type="term" value="F:small GTPase binding"/>
    <property type="evidence" value="ECO:0007669"/>
    <property type="project" value="TreeGrafter"/>
</dbReference>
<proteinExistence type="predicted"/>
<dbReference type="GeneID" id="5006282"/>
<evidence type="ECO:0000313" key="3">
    <source>
        <dbReference type="Proteomes" id="UP000001568"/>
    </source>
</evidence>
<dbReference type="Gene3D" id="2.130.10.30">
    <property type="entry name" value="Regulator of chromosome condensation 1/beta-lactamase-inhibitor protein II"/>
    <property type="match status" value="2"/>
</dbReference>
<evidence type="ECO:0000256" key="1">
    <source>
        <dbReference type="PROSITE-ProRule" id="PRU00235"/>
    </source>
</evidence>
<organism evidence="2 3">
    <name type="scientific">Ostreococcus lucimarinus (strain CCE9901)</name>
    <dbReference type="NCBI Taxonomy" id="436017"/>
    <lineage>
        <taxon>Eukaryota</taxon>
        <taxon>Viridiplantae</taxon>
        <taxon>Chlorophyta</taxon>
        <taxon>Mamiellophyceae</taxon>
        <taxon>Mamiellales</taxon>
        <taxon>Bathycoccaceae</taxon>
        <taxon>Ostreococcus</taxon>
    </lineage>
</organism>
<dbReference type="OrthoDB" id="297375at2759"/>
<gene>
    <name evidence="2" type="ORF">OSTLU_2338</name>
</gene>
<dbReference type="eggNOG" id="KOG1427">
    <property type="taxonomic scope" value="Eukaryota"/>
</dbReference>
<sequence length="399" mass="42381">ELLYCGATDFASVGRQKTNESGAHADLVEPHRYATLADKTWTRVAGGAAATHCAAIDDEGRLYTWGRNERGQLGHGDYVSRGTPTRVEALGETRCASAACGKGHTVVVCENGDVYGFGSNKFGQLGCGTMKKQMKKGDAEDDKLTPVKALVTNGKSASCGAEFTAVVTRDGEVFTYGLPQYGQLGHGTDHEYNTSASSIKIVYEPQPHPKRVVANGFGERKIVKLACGTNHVACFDDAGKIWTWGNGGYGRLGHRVQKDEFAPKMVEIQGGDRNLVPADAVLGAGSTSTFVSALQGQMYAFGKLKTTGDNTMYPVPLMDLQGWVLRDFACGSVTFAGCAEKSAVTWGGGAYGELGYGPKGKKSSANPDLVPSLEGKTTRRVACGNGYTLFLVDKEDAKD</sequence>
<dbReference type="PANTHER" id="PTHR46207">
    <property type="entry name" value="PROTEIN RCC2"/>
    <property type="match status" value="1"/>
</dbReference>
<feature type="repeat" description="RCC1" evidence="1">
    <location>
        <begin position="341"/>
        <end position="394"/>
    </location>
</feature>
<dbReference type="InterPro" id="IPR009091">
    <property type="entry name" value="RCC1/BLIP-II"/>
</dbReference>
<dbReference type="GO" id="GO:0016020">
    <property type="term" value="C:membrane"/>
    <property type="evidence" value="ECO:0007669"/>
    <property type="project" value="TreeGrafter"/>
</dbReference>
<accession>A4S9S9</accession>
<feature type="repeat" description="RCC1" evidence="1">
    <location>
        <begin position="112"/>
        <end position="170"/>
    </location>
</feature>
<dbReference type="InterPro" id="IPR028641">
    <property type="entry name" value="RCC2"/>
</dbReference>
<dbReference type="Pfam" id="PF00415">
    <property type="entry name" value="RCC1"/>
    <property type="match status" value="5"/>
</dbReference>
<dbReference type="AlphaFoldDB" id="A4S9S9"/>
<dbReference type="OMA" id="HELPERC"/>
<dbReference type="PRINTS" id="PR00633">
    <property type="entry name" value="RCCNDNSATION"/>
</dbReference>
<protein>
    <submittedName>
        <fullName evidence="2">Uncharacterized protein</fullName>
    </submittedName>
</protein>
<dbReference type="KEGG" id="olu:OSTLU_2338"/>
<dbReference type="PROSITE" id="PS00626">
    <property type="entry name" value="RCC1_2"/>
    <property type="match status" value="1"/>
</dbReference>
<feature type="repeat" description="RCC1" evidence="1">
    <location>
        <begin position="239"/>
        <end position="295"/>
    </location>
</feature>
<dbReference type="Proteomes" id="UP000001568">
    <property type="component" value="Chromosome 17"/>
</dbReference>
<dbReference type="STRING" id="436017.A4S9S9"/>
<feature type="repeat" description="RCC1" evidence="1">
    <location>
        <begin position="60"/>
        <end position="111"/>
    </location>
</feature>
<keyword evidence="3" id="KW-1185">Reference proteome</keyword>
<dbReference type="SUPFAM" id="SSF50985">
    <property type="entry name" value="RCC1/BLIP-II"/>
    <property type="match status" value="1"/>
</dbReference>
<dbReference type="InterPro" id="IPR000408">
    <property type="entry name" value="Reg_chr_condens"/>
</dbReference>
<dbReference type="RefSeq" id="XP_001422119.1">
    <property type="nucleotide sequence ID" value="XM_001422082.1"/>
</dbReference>